<organism evidence="2">
    <name type="scientific">uncultured Chthoniobacterales bacterium</name>
    <dbReference type="NCBI Taxonomy" id="1836801"/>
    <lineage>
        <taxon>Bacteria</taxon>
        <taxon>Pseudomonadati</taxon>
        <taxon>Verrucomicrobiota</taxon>
        <taxon>Spartobacteria</taxon>
        <taxon>Chthoniobacterales</taxon>
        <taxon>environmental samples</taxon>
    </lineage>
</organism>
<proteinExistence type="predicted"/>
<sequence>MKGARSVREEKQTATFANEIAQLLAAASRLRGERAGGALDKWCAAGAACARAQLARRVPKRQRAQLALRAHRSLERYLHARLAAITAPSAAVYLQARLLATSTLRLSAEQRESGPVATSAAQTMRELFRTFPALAHVWVTLVRDWVAATAEFLRRLERDRPEIERQLTGGQKLGLVSDVRAGLSDPHRGGRTVMKVRFGAMRLFYKPRSGHGEAAWFDTLGWLNETGFQPRFRCLASFSRRTHCWQQAATHRPCQTIGAVRRFYRRLGAMIYLATRFRAVDCHRGNLIAAGEHPMLVDAETLFHQPPPEAGWSSSQAILDTGFVPLPDGEPGAEYRSSPLCGGPGLHQPMLRDMDCRVADFRTELERGYAHLQAFLTSSDARARAFDGQLEELERTRWRSLLRATVAYSKYAEHSMHPKALRSPFTRLLSIARLCRSTRVPRSIRRAEIAAIYRLDVPYFTRRPQLGRAAPSSALEVRLVGAAPILLRIGL</sequence>
<evidence type="ECO:0000313" key="2">
    <source>
        <dbReference type="EMBL" id="CAA9247564.1"/>
    </source>
</evidence>
<dbReference type="Pfam" id="PF13575">
    <property type="entry name" value="DUF4135"/>
    <property type="match status" value="2"/>
</dbReference>
<accession>A0A6J4IB31</accession>
<protein>
    <submittedName>
        <fullName evidence="2">Lanthionine biosynthesis protein LanM</fullName>
    </submittedName>
</protein>
<dbReference type="EMBL" id="CADCTA010000076">
    <property type="protein sequence ID" value="CAA9247564.1"/>
    <property type="molecule type" value="Genomic_DNA"/>
</dbReference>
<gene>
    <name evidence="2" type="ORF">AVDCRST_MAG42-2061</name>
</gene>
<evidence type="ECO:0000259" key="1">
    <source>
        <dbReference type="Pfam" id="PF13575"/>
    </source>
</evidence>
<dbReference type="AlphaFoldDB" id="A0A6J4IB31"/>
<dbReference type="InterPro" id="IPR025410">
    <property type="entry name" value="Lant_dehyd"/>
</dbReference>
<feature type="domain" description="Lantibiotic biosynthesis protein dehydration" evidence="1">
    <location>
        <begin position="131"/>
        <end position="344"/>
    </location>
</feature>
<feature type="domain" description="Lantibiotic biosynthesis protein dehydration" evidence="1">
    <location>
        <begin position="347"/>
        <end position="461"/>
    </location>
</feature>
<reference evidence="2" key="1">
    <citation type="submission" date="2020-02" db="EMBL/GenBank/DDBJ databases">
        <authorList>
            <person name="Meier V. D."/>
        </authorList>
    </citation>
    <scope>NUCLEOTIDE SEQUENCE</scope>
    <source>
        <strain evidence="2">AVDCRST_MAG42</strain>
    </source>
</reference>
<name>A0A6J4IB31_9BACT</name>